<dbReference type="AlphaFoldDB" id="A0A0F0CUB8"/>
<keyword evidence="1" id="KW-1133">Transmembrane helix</keyword>
<reference evidence="2 3" key="1">
    <citation type="submission" date="2015-02" db="EMBL/GenBank/DDBJ databases">
        <title>Single-cell genomics of uncultivated deep-branching MTB reveals a conserved set of magnetosome genes.</title>
        <authorList>
            <person name="Kolinko S."/>
            <person name="Richter M."/>
            <person name="Glockner F.O."/>
            <person name="Brachmann A."/>
            <person name="Schuler D."/>
        </authorList>
    </citation>
    <scope>NUCLEOTIDE SEQUENCE [LARGE SCALE GENOMIC DNA]</scope>
    <source>
        <strain evidence="2">SKK-01</strain>
    </source>
</reference>
<keyword evidence="1" id="KW-0812">Transmembrane</keyword>
<keyword evidence="1" id="KW-0472">Membrane</keyword>
<dbReference type="EMBL" id="JYNY01000220">
    <property type="protein sequence ID" value="KJJ85131.1"/>
    <property type="molecule type" value="Genomic_DNA"/>
</dbReference>
<evidence type="ECO:0000313" key="2">
    <source>
        <dbReference type="EMBL" id="KJJ85131.1"/>
    </source>
</evidence>
<sequence>MVLIELGFSIFYPRIVENISVVKYRLADVLFVFIYFFIFMK</sequence>
<dbReference type="Proteomes" id="UP000033428">
    <property type="component" value="Unassembled WGS sequence"/>
</dbReference>
<evidence type="ECO:0000256" key="1">
    <source>
        <dbReference type="SAM" id="Phobius"/>
    </source>
</evidence>
<name>A0A0F0CUB8_9BACT</name>
<comment type="caution">
    <text evidence="2">The sequence shown here is derived from an EMBL/GenBank/DDBJ whole genome shotgun (WGS) entry which is preliminary data.</text>
</comment>
<proteinExistence type="predicted"/>
<gene>
    <name evidence="2" type="ORF">OMAG_001002</name>
</gene>
<keyword evidence="3" id="KW-1185">Reference proteome</keyword>
<feature type="transmembrane region" description="Helical" evidence="1">
    <location>
        <begin position="22"/>
        <end position="40"/>
    </location>
</feature>
<evidence type="ECO:0000313" key="3">
    <source>
        <dbReference type="Proteomes" id="UP000033428"/>
    </source>
</evidence>
<organism evidence="2 3">
    <name type="scientific">Candidatus Omnitrophus magneticus</name>
    <dbReference type="NCBI Taxonomy" id="1609969"/>
    <lineage>
        <taxon>Bacteria</taxon>
        <taxon>Pseudomonadati</taxon>
        <taxon>Candidatus Omnitrophota</taxon>
        <taxon>Candidatus Omnitrophus</taxon>
    </lineage>
</organism>
<protein>
    <submittedName>
        <fullName evidence="2">Uncharacterized protein</fullName>
    </submittedName>
</protein>
<accession>A0A0F0CUB8</accession>